<sequence length="88" mass="10291">MHTTTEKLITDASQYQLQAVNTRMIFRVCDVKTTQTQVTRICNNPNHRPGLINRICNGPRSQTRVCKGPIHKLRFEPRSVIRIRYRRG</sequence>
<dbReference type="AlphaFoldDB" id="A0A0A9D8S3"/>
<reference evidence="1" key="1">
    <citation type="submission" date="2014-09" db="EMBL/GenBank/DDBJ databases">
        <authorList>
            <person name="Magalhaes I.L.F."/>
            <person name="Oliveira U."/>
            <person name="Santos F.R."/>
            <person name="Vidigal T.H.D.A."/>
            <person name="Brescovit A.D."/>
            <person name="Santos A.J."/>
        </authorList>
    </citation>
    <scope>NUCLEOTIDE SEQUENCE</scope>
    <source>
        <tissue evidence="1">Shoot tissue taken approximately 20 cm above the soil surface</tissue>
    </source>
</reference>
<reference evidence="1" key="2">
    <citation type="journal article" date="2015" name="Data Brief">
        <title>Shoot transcriptome of the giant reed, Arundo donax.</title>
        <authorList>
            <person name="Barrero R.A."/>
            <person name="Guerrero F.D."/>
            <person name="Moolhuijzen P."/>
            <person name="Goolsby J.A."/>
            <person name="Tidwell J."/>
            <person name="Bellgard S.E."/>
            <person name="Bellgard M.I."/>
        </authorList>
    </citation>
    <scope>NUCLEOTIDE SEQUENCE</scope>
    <source>
        <tissue evidence="1">Shoot tissue taken approximately 20 cm above the soil surface</tissue>
    </source>
</reference>
<proteinExistence type="predicted"/>
<evidence type="ECO:0000313" key="1">
    <source>
        <dbReference type="EMBL" id="JAD85004.1"/>
    </source>
</evidence>
<protein>
    <submittedName>
        <fullName evidence="1">Uncharacterized protein</fullName>
    </submittedName>
</protein>
<name>A0A0A9D8S3_ARUDO</name>
<dbReference type="EMBL" id="GBRH01212891">
    <property type="protein sequence ID" value="JAD85004.1"/>
    <property type="molecule type" value="Transcribed_RNA"/>
</dbReference>
<accession>A0A0A9D8S3</accession>
<organism evidence="1">
    <name type="scientific">Arundo donax</name>
    <name type="common">Giant reed</name>
    <name type="synonym">Donax arundinaceus</name>
    <dbReference type="NCBI Taxonomy" id="35708"/>
    <lineage>
        <taxon>Eukaryota</taxon>
        <taxon>Viridiplantae</taxon>
        <taxon>Streptophyta</taxon>
        <taxon>Embryophyta</taxon>
        <taxon>Tracheophyta</taxon>
        <taxon>Spermatophyta</taxon>
        <taxon>Magnoliopsida</taxon>
        <taxon>Liliopsida</taxon>
        <taxon>Poales</taxon>
        <taxon>Poaceae</taxon>
        <taxon>PACMAD clade</taxon>
        <taxon>Arundinoideae</taxon>
        <taxon>Arundineae</taxon>
        <taxon>Arundo</taxon>
    </lineage>
</organism>